<organism evidence="2 3">
    <name type="scientific">Salmonirosea aquatica</name>
    <dbReference type="NCBI Taxonomy" id="2654236"/>
    <lineage>
        <taxon>Bacteria</taxon>
        <taxon>Pseudomonadati</taxon>
        <taxon>Bacteroidota</taxon>
        <taxon>Cytophagia</taxon>
        <taxon>Cytophagales</taxon>
        <taxon>Spirosomataceae</taxon>
        <taxon>Salmonirosea</taxon>
    </lineage>
</organism>
<dbReference type="PANTHER" id="PTHR45947">
    <property type="entry name" value="SULFOQUINOVOSYL TRANSFERASE SQD2"/>
    <property type="match status" value="1"/>
</dbReference>
<dbReference type="AlphaFoldDB" id="A0A7C9FRH3"/>
<dbReference type="Proteomes" id="UP000479293">
    <property type="component" value="Unassembled WGS sequence"/>
</dbReference>
<evidence type="ECO:0000259" key="1">
    <source>
        <dbReference type="Pfam" id="PF00534"/>
    </source>
</evidence>
<dbReference type="GO" id="GO:0016757">
    <property type="term" value="F:glycosyltransferase activity"/>
    <property type="evidence" value="ECO:0007669"/>
    <property type="project" value="TreeGrafter"/>
</dbReference>
<keyword evidence="2" id="KW-0808">Transferase</keyword>
<dbReference type="SUPFAM" id="SSF53756">
    <property type="entry name" value="UDP-Glycosyltransferase/glycogen phosphorylase"/>
    <property type="match status" value="1"/>
</dbReference>
<accession>A0A7C9FRH3</accession>
<dbReference type="CDD" id="cd03801">
    <property type="entry name" value="GT4_PimA-like"/>
    <property type="match status" value="1"/>
</dbReference>
<dbReference type="InterPro" id="IPR050194">
    <property type="entry name" value="Glycosyltransferase_grp1"/>
</dbReference>
<evidence type="ECO:0000313" key="3">
    <source>
        <dbReference type="Proteomes" id="UP000479293"/>
    </source>
</evidence>
<sequence>MTTKKRILFLQNRLLHYRIPLYEFLNRQAGYEVCVAFPYGDVVPKTEFRQIKLSIQKAKAFVLHERLYELCCEYDVVIAMFDIRWLTHLKLVLIRNRPFGYVFWGIGVSTEKGYDAIKLYDPVRYYFARRADAMIFYSDYPVEKYKRAGISEQKLFVAPNTVNTEWSDEYWDQRSQAIKTKLVFIGSLQARKNLDELLHCFFILAPKYHYLTLHIVGEGTLKPLLKEKILNQGMEKRIVFHGQVNQDKVLSTIFKDALVCVSPGQAGLSVLKSFSFGLPFITSAHAITGGERFAIQDDYNGFLYPGTYPNLESTLLALLDNPQRVKVMSKAACDSYWRHRTIDVMASGFSKAIEYAFSLRQKP</sequence>
<dbReference type="Pfam" id="PF00534">
    <property type="entry name" value="Glycos_transf_1"/>
    <property type="match status" value="1"/>
</dbReference>
<dbReference type="EMBL" id="WHLY01000002">
    <property type="protein sequence ID" value="MPR33412.1"/>
    <property type="molecule type" value="Genomic_DNA"/>
</dbReference>
<reference evidence="2 3" key="1">
    <citation type="submission" date="2019-10" db="EMBL/GenBank/DDBJ databases">
        <title>Draft Genome Sequence of Cytophagaceae sp. SJW1-29.</title>
        <authorList>
            <person name="Choi A."/>
        </authorList>
    </citation>
    <scope>NUCLEOTIDE SEQUENCE [LARGE SCALE GENOMIC DNA]</scope>
    <source>
        <strain evidence="2 3">SJW1-29</strain>
    </source>
</reference>
<dbReference type="RefSeq" id="WP_152758635.1">
    <property type="nucleotide sequence ID" value="NZ_WHLY01000002.1"/>
</dbReference>
<keyword evidence="3" id="KW-1185">Reference proteome</keyword>
<dbReference type="Gene3D" id="3.40.50.2000">
    <property type="entry name" value="Glycogen Phosphorylase B"/>
    <property type="match status" value="2"/>
</dbReference>
<dbReference type="PANTHER" id="PTHR45947:SF3">
    <property type="entry name" value="SULFOQUINOVOSYL TRANSFERASE SQD2"/>
    <property type="match status" value="1"/>
</dbReference>
<comment type="caution">
    <text evidence="2">The sequence shown here is derived from an EMBL/GenBank/DDBJ whole genome shotgun (WGS) entry which is preliminary data.</text>
</comment>
<proteinExistence type="predicted"/>
<protein>
    <submittedName>
        <fullName evidence="2">Glycosyltransferase</fullName>
    </submittedName>
</protein>
<name>A0A7C9FRH3_9BACT</name>
<feature type="domain" description="Glycosyl transferase family 1" evidence="1">
    <location>
        <begin position="179"/>
        <end position="332"/>
    </location>
</feature>
<gene>
    <name evidence="2" type="ORF">GBK04_08565</name>
</gene>
<dbReference type="InterPro" id="IPR001296">
    <property type="entry name" value="Glyco_trans_1"/>
</dbReference>
<evidence type="ECO:0000313" key="2">
    <source>
        <dbReference type="EMBL" id="MPR33412.1"/>
    </source>
</evidence>